<comment type="caution">
    <text evidence="1">The sequence shown here is derived from an EMBL/GenBank/DDBJ whole genome shotgun (WGS) entry which is preliminary data.</text>
</comment>
<accession>A0ABW7KJX1</accession>
<organism evidence="1 2">
    <name type="scientific">Antrihabitans spumae</name>
    <dbReference type="NCBI Taxonomy" id="3373370"/>
    <lineage>
        <taxon>Bacteria</taxon>
        <taxon>Bacillati</taxon>
        <taxon>Actinomycetota</taxon>
        <taxon>Actinomycetes</taxon>
        <taxon>Mycobacteriales</taxon>
        <taxon>Nocardiaceae</taxon>
        <taxon>Antrihabitans</taxon>
    </lineage>
</organism>
<proteinExistence type="predicted"/>
<dbReference type="Proteomes" id="UP001609176">
    <property type="component" value="Unassembled WGS sequence"/>
</dbReference>
<protein>
    <recommendedName>
        <fullName evidence="3">GTPase</fullName>
    </recommendedName>
</protein>
<evidence type="ECO:0008006" key="3">
    <source>
        <dbReference type="Google" id="ProtNLM"/>
    </source>
</evidence>
<name>A0ABW7KJX1_9NOCA</name>
<sequence>MLWGERLSGYSLSGYSLSDVGLPDHGPSNDGLDRLVERVQRVDASVADQLSESVARYQRPLTVQVAGRAGTGRSSVIRALLAGRAEPFGFDPVESDPVDSPATPDPTLDGDLVLYVLAASMHPADRAAVRAIPVGHGLVVLNKADAVGASLATVLARENECTDALGVRTLPLVAITAASSAVTPAELAMLRNCADGDPALLERWGTFGVGIAIDVLRRNPQTSARTLTQILAAASGASGLQTAFERQRRQAQALRGARLIDDLERLATRALEGAARDEIEHFLRSDVAAQIGLVGAWASPGIAAVVGEHELADPVDDEQALQLARWWRGFADAGDTRSDPTGAGKRAALRIHHGYVRSWARAVRDD</sequence>
<dbReference type="EMBL" id="JBIMSP010000017">
    <property type="protein sequence ID" value="MFH5242772.1"/>
    <property type="molecule type" value="Genomic_DNA"/>
</dbReference>
<evidence type="ECO:0000313" key="2">
    <source>
        <dbReference type="Proteomes" id="UP001609176"/>
    </source>
</evidence>
<reference evidence="1 2" key="1">
    <citation type="submission" date="2024-10" db="EMBL/GenBank/DDBJ databases">
        <authorList>
            <person name="Riesco R."/>
        </authorList>
    </citation>
    <scope>NUCLEOTIDE SEQUENCE [LARGE SCALE GENOMIC DNA]</scope>
    <source>
        <strain evidence="1 2">NCIMB 15448</strain>
    </source>
</reference>
<gene>
    <name evidence="1" type="ORF">ACHIPV_12880</name>
</gene>
<evidence type="ECO:0000313" key="1">
    <source>
        <dbReference type="EMBL" id="MFH5242772.1"/>
    </source>
</evidence>